<dbReference type="PROSITE" id="PS51722">
    <property type="entry name" value="G_TR_2"/>
    <property type="match status" value="1"/>
</dbReference>
<dbReference type="SUPFAM" id="SSF52156">
    <property type="entry name" value="Initiation factor IF2/eIF5b, domain 3"/>
    <property type="match status" value="1"/>
</dbReference>
<dbReference type="GO" id="GO:0005737">
    <property type="term" value="C:cytoplasm"/>
    <property type="evidence" value="ECO:0007669"/>
    <property type="project" value="TreeGrafter"/>
</dbReference>
<geneLocation type="plastid" evidence="9"/>
<dbReference type="InterPro" id="IPR009000">
    <property type="entry name" value="Transl_B-barrel_sf"/>
</dbReference>
<dbReference type="AlphaFoldDB" id="A0A1C9CFD3"/>
<keyword evidence="9" id="KW-0934">Plastid</keyword>
<dbReference type="GO" id="GO:0003743">
    <property type="term" value="F:translation initiation factor activity"/>
    <property type="evidence" value="ECO:0007669"/>
    <property type="project" value="UniProtKB-KW"/>
</dbReference>
<dbReference type="FunFam" id="3.40.50.10050:FF:000001">
    <property type="entry name" value="Translation initiation factor IF-2"/>
    <property type="match status" value="1"/>
</dbReference>
<dbReference type="Gene3D" id="2.40.30.10">
    <property type="entry name" value="Translation factors"/>
    <property type="match status" value="2"/>
</dbReference>
<name>A0A1C9CFD3_9FLOR</name>
<keyword evidence="5" id="KW-0342">GTP-binding</keyword>
<dbReference type="InterPro" id="IPR036925">
    <property type="entry name" value="TIF_IF2_dom3_sf"/>
</dbReference>
<dbReference type="InterPro" id="IPR044145">
    <property type="entry name" value="IF2_II"/>
</dbReference>
<comment type="function">
    <text evidence="6">One of the essential components for the initiation of protein synthesis. Protects formylmethionyl-tRNA from spontaneous hydrolysis and promotes its binding to the 30S ribosomal subunits. Also involved in the hydrolysis of GTP during the formation of the 70S ribosomal complex.</text>
</comment>
<dbReference type="InterPro" id="IPR005225">
    <property type="entry name" value="Small_GTP-bd"/>
</dbReference>
<dbReference type="GeneID" id="29074105"/>
<dbReference type="InterPro" id="IPR023115">
    <property type="entry name" value="TIF_IF2_dom3"/>
</dbReference>
<dbReference type="EMBL" id="KX284723">
    <property type="protein sequence ID" value="AOM67093.1"/>
    <property type="molecule type" value="Genomic_DNA"/>
</dbReference>
<dbReference type="Gene3D" id="3.40.50.300">
    <property type="entry name" value="P-loop containing nucleotide triphosphate hydrolases"/>
    <property type="match status" value="1"/>
</dbReference>
<evidence type="ECO:0000256" key="6">
    <source>
        <dbReference type="ARBA" id="ARBA00025162"/>
    </source>
</evidence>
<dbReference type="RefSeq" id="YP_009297549.1">
    <property type="nucleotide sequence ID" value="NC_031177.1"/>
</dbReference>
<dbReference type="CDD" id="cd01887">
    <property type="entry name" value="IF2_eIF5B"/>
    <property type="match status" value="1"/>
</dbReference>
<dbReference type="InterPro" id="IPR006847">
    <property type="entry name" value="IF2_N"/>
</dbReference>
<dbReference type="GO" id="GO:0003924">
    <property type="term" value="F:GTPase activity"/>
    <property type="evidence" value="ECO:0007669"/>
    <property type="project" value="InterPro"/>
</dbReference>
<dbReference type="InterPro" id="IPR000795">
    <property type="entry name" value="T_Tr_GTP-bd_dom"/>
</dbReference>
<dbReference type="CDD" id="cd03692">
    <property type="entry name" value="mtIF2_IVc"/>
    <property type="match status" value="1"/>
</dbReference>
<evidence type="ECO:0000256" key="2">
    <source>
        <dbReference type="ARBA" id="ARBA00022540"/>
    </source>
</evidence>
<evidence type="ECO:0000256" key="7">
    <source>
        <dbReference type="ARBA" id="ARBA00044105"/>
    </source>
</evidence>
<feature type="domain" description="Tr-type G" evidence="8">
    <location>
        <begin position="246"/>
        <end position="419"/>
    </location>
</feature>
<evidence type="ECO:0000256" key="5">
    <source>
        <dbReference type="ARBA" id="ARBA00023134"/>
    </source>
</evidence>
<reference evidence="9" key="1">
    <citation type="journal article" date="2016" name="BMC Biol.">
        <title>Parallel evolution of highly conserved plastid genome architecture in red seaweeds and seed plants.</title>
        <authorList>
            <person name="Lee J."/>
            <person name="Cho C.H."/>
            <person name="Park S.I."/>
            <person name="Choi J.W."/>
            <person name="Song H.S."/>
            <person name="West J.A."/>
            <person name="Bhattacharya D."/>
            <person name="Yoon H.S."/>
        </authorList>
    </citation>
    <scope>NUCLEOTIDE SEQUENCE</scope>
</reference>
<keyword evidence="4" id="KW-0648">Protein biosynthesis</keyword>
<dbReference type="GO" id="GO:0005525">
    <property type="term" value="F:GTP binding"/>
    <property type="evidence" value="ECO:0007669"/>
    <property type="project" value="UniProtKB-KW"/>
</dbReference>
<keyword evidence="3" id="KW-0547">Nucleotide-binding</keyword>
<evidence type="ECO:0000256" key="4">
    <source>
        <dbReference type="ARBA" id="ARBA00022917"/>
    </source>
</evidence>
<dbReference type="PANTHER" id="PTHR43381:SF5">
    <property type="entry name" value="TR-TYPE G DOMAIN-CONTAINING PROTEIN"/>
    <property type="match status" value="1"/>
</dbReference>
<dbReference type="CDD" id="cd03702">
    <property type="entry name" value="IF2_mtIF2_II"/>
    <property type="match status" value="1"/>
</dbReference>
<dbReference type="PRINTS" id="PR00449">
    <property type="entry name" value="RASTRNSFRMNG"/>
</dbReference>
<keyword evidence="2 9" id="KW-0396">Initiation factor</keyword>
<dbReference type="InterPro" id="IPR000178">
    <property type="entry name" value="TF_IF2_bacterial-like"/>
</dbReference>
<organism evidence="9">
    <name type="scientific">Hildenbrandia rivularis</name>
    <dbReference type="NCBI Taxonomy" id="135206"/>
    <lineage>
        <taxon>Eukaryota</taxon>
        <taxon>Rhodophyta</taxon>
        <taxon>Florideophyceae</taxon>
        <taxon>Hildenbrandiophycidae</taxon>
        <taxon>Hildenbrandiales</taxon>
        <taxon>Hildenbrandiaceae</taxon>
        <taxon>Hildenbrandia</taxon>
    </lineage>
</organism>
<comment type="similarity">
    <text evidence="1">Belongs to the TRAFAC class translation factor GTPase superfamily. Classic translation factor GTPase family. IF-2 subfamily.</text>
</comment>
<evidence type="ECO:0000313" key="9">
    <source>
        <dbReference type="EMBL" id="AOM67093.1"/>
    </source>
</evidence>
<dbReference type="Pfam" id="PF04760">
    <property type="entry name" value="IF2_N"/>
    <property type="match status" value="1"/>
</dbReference>
<evidence type="ECO:0000259" key="8">
    <source>
        <dbReference type="PROSITE" id="PS51722"/>
    </source>
</evidence>
<dbReference type="SUPFAM" id="SSF50447">
    <property type="entry name" value="Translation proteins"/>
    <property type="match status" value="2"/>
</dbReference>
<dbReference type="InterPro" id="IPR053905">
    <property type="entry name" value="EF-G-like_DII"/>
</dbReference>
<dbReference type="Gene3D" id="3.40.50.10050">
    <property type="entry name" value="Translation initiation factor IF- 2, domain 3"/>
    <property type="match status" value="1"/>
</dbReference>
<dbReference type="Pfam" id="PF00009">
    <property type="entry name" value="GTP_EFTU"/>
    <property type="match status" value="1"/>
</dbReference>
<dbReference type="Pfam" id="PF22042">
    <property type="entry name" value="EF-G_D2"/>
    <property type="match status" value="1"/>
</dbReference>
<evidence type="ECO:0000256" key="3">
    <source>
        <dbReference type="ARBA" id="ARBA00022741"/>
    </source>
</evidence>
<gene>
    <name evidence="9" type="primary">infB</name>
    <name evidence="9" type="ORF">Hrvl_033</name>
</gene>
<evidence type="ECO:0000256" key="1">
    <source>
        <dbReference type="ARBA" id="ARBA00007733"/>
    </source>
</evidence>
<dbReference type="InterPro" id="IPR015760">
    <property type="entry name" value="TIF_IF2"/>
</dbReference>
<dbReference type="NCBIfam" id="TIGR00487">
    <property type="entry name" value="IF-2"/>
    <property type="match status" value="1"/>
</dbReference>
<dbReference type="InterPro" id="IPR027417">
    <property type="entry name" value="P-loop_NTPase"/>
</dbReference>
<accession>A0A1C9CFD3</accession>
<dbReference type="SUPFAM" id="SSF52540">
    <property type="entry name" value="P-loop containing nucleoside triphosphate hydrolases"/>
    <property type="match status" value="1"/>
</dbReference>
<dbReference type="Pfam" id="PF11987">
    <property type="entry name" value="IF-2"/>
    <property type="match status" value="1"/>
</dbReference>
<dbReference type="FunFam" id="2.40.30.10:FF:000008">
    <property type="entry name" value="Translation initiation factor IF-2"/>
    <property type="match status" value="1"/>
</dbReference>
<dbReference type="PANTHER" id="PTHR43381">
    <property type="entry name" value="TRANSLATION INITIATION FACTOR IF-2-RELATED"/>
    <property type="match status" value="1"/>
</dbReference>
<sequence>MTNINFAHQDVLYHVFDINLLSSVKDADSSNSILNLREPQLVHSSDGSSPGLQDLIQSSAVYHPVLRYNNSNSVAAPPSQDSFDGLNSMMITQPLLNQRPKIRRRKHQRLKKHWEDDYASMDNKGHESLTSAKSTKVYDEQLTNLSQGLDLSTKLQCKSVQTVVIEYPLTVSDLSKLVSISESEIIKMLFLKGIIVTINEMISIDTATSVAEHYGCIVENYDHKMHILSSIDNATSLDTSAVNTQTRVPIITIAGHLNHGKTSLLHAIQKNTVLERQNDGITQLIKAHEVYIYWKGEAQKVILLDTPGHEAYANMRLLSIRITDFVILVVAADNVIGAQTVESIRYIQRANIPVLIVINKIDKVSIDIEQIKNDFLNHDAIPKEWKNSVPIVPISALTGKNIDMLFSHIMALVKKCDLKRNPFQNATGIIINSFLDKNKGPSANVIVQNGALSVGDFVVAGNSFGKVRSIKNSQNVMLEYAFPSSVVDIWGLSQVPIVGCVFKIVKNEKSAKKIVKEHQKRDNKFSLQQQINYKMAAKKHTGLYKTDLVQQVNIVLKTGTQGAIEAILSSFSNIDQSEVTLNIMSIATGIITETDVKLAIISKSTVIGFDTIVTAGARLIAKQHKISINEYKIIDDLLHHVKKCMLLSSHVENTEKLVCTALVRSIFKLTIGIVAGCVVESGKANHDSTAEILRNKIVIHKGKLKSLKHVKTNISEIKQGEEFGVSVIGFDAWQVNDRIRFYNVD</sequence>
<dbReference type="NCBIfam" id="TIGR00231">
    <property type="entry name" value="small_GTP"/>
    <property type="match status" value="1"/>
</dbReference>
<proteinExistence type="inferred from homology"/>
<protein>
    <recommendedName>
        <fullName evidence="7">Translation initiation factor IF-2, chloroplastic</fullName>
    </recommendedName>
</protein>